<evidence type="ECO:0000256" key="1">
    <source>
        <dbReference type="ARBA" id="ARBA00001970"/>
    </source>
</evidence>
<name>A0A143BPP9_9BACT</name>
<dbReference type="Pfam" id="PF02628">
    <property type="entry name" value="COX15-CtaA"/>
    <property type="match status" value="1"/>
</dbReference>
<sequence>MALRRWMLASIVAVFVAVAVGGITRLTESGLSITEWKPVSGALPPSGDAAWALELEKFRQIPQASATHAGITMAQFKWIYWWEWFHRNVARTVGLVFAIPWLMFMVQRRIPRSLQLRLTALPLLTLGQGALGWYMVKSGLVERISVSAYRLTAHLGLALGILAVAVWTYSELRERSAEERSEPVRTSRQWRLALVSTATLLGVTVLSGGFVAGLRGGKIFNEFPLMGGQVVPPGYATLTPWWSNAFENPAAAQFHHRLLALTVTAFVLTLAWRARQAALPQAVRRAVMAFGAVITVQLVVGITTLLLAVPVPLGVLHQFTGVLALTAALIATQRAQV</sequence>
<keyword evidence="7" id="KW-0408">Iron</keyword>
<comment type="subcellular location">
    <subcellularLocation>
        <location evidence="2">Membrane</location>
        <topology evidence="2">Multi-pass membrane protein</topology>
    </subcellularLocation>
</comment>
<organism evidence="13 14">
    <name type="scientific">Gemmatimonas phototrophica</name>
    <dbReference type="NCBI Taxonomy" id="1379270"/>
    <lineage>
        <taxon>Bacteria</taxon>
        <taxon>Pseudomonadati</taxon>
        <taxon>Gemmatimonadota</taxon>
        <taxon>Gemmatimonadia</taxon>
        <taxon>Gemmatimonadales</taxon>
        <taxon>Gemmatimonadaceae</taxon>
        <taxon>Gemmatimonas</taxon>
    </lineage>
</organism>
<dbReference type="GO" id="GO:0006784">
    <property type="term" value="P:heme A biosynthetic process"/>
    <property type="evidence" value="ECO:0007669"/>
    <property type="project" value="InterPro"/>
</dbReference>
<evidence type="ECO:0000256" key="3">
    <source>
        <dbReference type="ARBA" id="ARBA00022692"/>
    </source>
</evidence>
<proteinExistence type="predicted"/>
<feature type="transmembrane region" description="Helical" evidence="12">
    <location>
        <begin position="148"/>
        <end position="169"/>
    </location>
</feature>
<feature type="transmembrane region" description="Helical" evidence="12">
    <location>
        <begin position="315"/>
        <end position="332"/>
    </location>
</feature>
<dbReference type="PANTHER" id="PTHR23289:SF2">
    <property type="entry name" value="CYTOCHROME C OXIDASE ASSEMBLY PROTEIN COX15 HOMOLOG"/>
    <property type="match status" value="1"/>
</dbReference>
<keyword evidence="5 12" id="KW-1133">Transmembrane helix</keyword>
<dbReference type="Proteomes" id="UP000076404">
    <property type="component" value="Chromosome"/>
</dbReference>
<comment type="catalytic activity">
    <reaction evidence="11">
        <text>Fe(II)-heme o + 2 A + H2O = Fe(II)-heme a + 2 AH2</text>
        <dbReference type="Rhea" id="RHEA:63388"/>
        <dbReference type="ChEBI" id="CHEBI:13193"/>
        <dbReference type="ChEBI" id="CHEBI:15377"/>
        <dbReference type="ChEBI" id="CHEBI:17499"/>
        <dbReference type="ChEBI" id="CHEBI:60530"/>
        <dbReference type="ChEBI" id="CHEBI:61715"/>
        <dbReference type="EC" id="1.17.99.9"/>
    </reaction>
    <physiologicalReaction direction="left-to-right" evidence="11">
        <dbReference type="Rhea" id="RHEA:63389"/>
    </physiologicalReaction>
</comment>
<dbReference type="EMBL" id="CP011454">
    <property type="protein sequence ID" value="AMW07039.1"/>
    <property type="molecule type" value="Genomic_DNA"/>
</dbReference>
<dbReference type="GO" id="GO:0016653">
    <property type="term" value="F:oxidoreductase activity, acting on NAD(P)H, heme protein as acceptor"/>
    <property type="evidence" value="ECO:0007669"/>
    <property type="project" value="TreeGrafter"/>
</dbReference>
<comment type="cofactor">
    <cofactor evidence="1">
        <name>heme b</name>
        <dbReference type="ChEBI" id="CHEBI:60344"/>
    </cofactor>
</comment>
<evidence type="ECO:0000313" key="13">
    <source>
        <dbReference type="EMBL" id="AMW07039.1"/>
    </source>
</evidence>
<comment type="pathway">
    <text evidence="10">Porphyrin-containing compound metabolism; heme A biosynthesis; heme A from heme O: step 1/1.</text>
</comment>
<feature type="transmembrane region" description="Helical" evidence="12">
    <location>
        <begin position="254"/>
        <end position="274"/>
    </location>
</feature>
<keyword evidence="14" id="KW-1185">Reference proteome</keyword>
<evidence type="ECO:0000256" key="4">
    <source>
        <dbReference type="ARBA" id="ARBA00022723"/>
    </source>
</evidence>
<evidence type="ECO:0008006" key="15">
    <source>
        <dbReference type="Google" id="ProtNLM"/>
    </source>
</evidence>
<reference evidence="13 14" key="1">
    <citation type="journal article" date="2014" name="Proc. Natl. Acad. Sci. U.S.A.">
        <title>Functional type 2 photosynthetic reaction centers found in the rare bacterial phylum Gemmatimonadetes.</title>
        <authorList>
            <person name="Zeng Y."/>
            <person name="Feng F."/>
            <person name="Medova H."/>
            <person name="Dean J."/>
            <person name="Koblizek M."/>
        </authorList>
    </citation>
    <scope>NUCLEOTIDE SEQUENCE [LARGE SCALE GENOMIC DNA]</scope>
    <source>
        <strain evidence="13 14">AP64</strain>
    </source>
</reference>
<dbReference type="PANTHER" id="PTHR23289">
    <property type="entry name" value="CYTOCHROME C OXIDASE ASSEMBLY PROTEIN COX15"/>
    <property type="match status" value="1"/>
</dbReference>
<evidence type="ECO:0000256" key="11">
    <source>
        <dbReference type="ARBA" id="ARBA00048044"/>
    </source>
</evidence>
<dbReference type="eggNOG" id="COG1612">
    <property type="taxonomic scope" value="Bacteria"/>
</dbReference>
<evidence type="ECO:0000256" key="5">
    <source>
        <dbReference type="ARBA" id="ARBA00022989"/>
    </source>
</evidence>
<reference evidence="13 14" key="2">
    <citation type="journal article" date="2016" name="Environ. Microbiol. Rep.">
        <title>Metagenomic evidence for the presence of phototrophic Gemmatimonadetes bacteria in diverse environments.</title>
        <authorList>
            <person name="Zeng Y."/>
            <person name="Baumbach J."/>
            <person name="Barbosa E.G."/>
            <person name="Azevedo V."/>
            <person name="Zhang C."/>
            <person name="Koblizek M."/>
        </authorList>
    </citation>
    <scope>NUCLEOTIDE SEQUENCE [LARGE SCALE GENOMIC DNA]</scope>
    <source>
        <strain evidence="13 14">AP64</strain>
    </source>
</reference>
<dbReference type="InterPro" id="IPR023754">
    <property type="entry name" value="HemeA_Synthase_type2"/>
</dbReference>
<evidence type="ECO:0000256" key="9">
    <source>
        <dbReference type="ARBA" id="ARBA00023136"/>
    </source>
</evidence>
<dbReference type="GO" id="GO:0120547">
    <property type="term" value="F:heme A synthase activity"/>
    <property type="evidence" value="ECO:0007669"/>
    <property type="project" value="UniProtKB-EC"/>
</dbReference>
<dbReference type="InterPro" id="IPR003780">
    <property type="entry name" value="COX15/CtaA_fam"/>
</dbReference>
<dbReference type="AlphaFoldDB" id="A0A143BPP9"/>
<evidence type="ECO:0000256" key="2">
    <source>
        <dbReference type="ARBA" id="ARBA00004141"/>
    </source>
</evidence>
<keyword evidence="8" id="KW-0350">Heme biosynthesis</keyword>
<feature type="transmembrane region" description="Helical" evidence="12">
    <location>
        <begin position="190"/>
        <end position="214"/>
    </location>
</feature>
<protein>
    <recommendedName>
        <fullName evidence="15">Cytochrome oxidase assembly protein</fullName>
    </recommendedName>
</protein>
<evidence type="ECO:0000256" key="6">
    <source>
        <dbReference type="ARBA" id="ARBA00023002"/>
    </source>
</evidence>
<accession>A0A143BPP9</accession>
<feature type="transmembrane region" description="Helical" evidence="12">
    <location>
        <begin position="118"/>
        <end position="136"/>
    </location>
</feature>
<dbReference type="KEGG" id="gph:GEMMAAP_19505"/>
<dbReference type="STRING" id="1379270.GEMMAAP_19505"/>
<keyword evidence="4" id="KW-0479">Metal-binding</keyword>
<evidence type="ECO:0000256" key="12">
    <source>
        <dbReference type="SAM" id="Phobius"/>
    </source>
</evidence>
<evidence type="ECO:0000313" key="14">
    <source>
        <dbReference type="Proteomes" id="UP000076404"/>
    </source>
</evidence>
<evidence type="ECO:0000256" key="8">
    <source>
        <dbReference type="ARBA" id="ARBA00023133"/>
    </source>
</evidence>
<dbReference type="GO" id="GO:0046872">
    <property type="term" value="F:metal ion binding"/>
    <property type="evidence" value="ECO:0007669"/>
    <property type="project" value="UniProtKB-KW"/>
</dbReference>
<feature type="transmembrane region" description="Helical" evidence="12">
    <location>
        <begin position="286"/>
        <end position="309"/>
    </location>
</feature>
<gene>
    <name evidence="13" type="ORF">GEMMAAP_19505</name>
</gene>
<feature type="transmembrane region" description="Helical" evidence="12">
    <location>
        <begin position="89"/>
        <end position="106"/>
    </location>
</feature>
<evidence type="ECO:0000256" key="10">
    <source>
        <dbReference type="ARBA" id="ARBA00044501"/>
    </source>
</evidence>
<dbReference type="GO" id="GO:0016020">
    <property type="term" value="C:membrane"/>
    <property type="evidence" value="ECO:0007669"/>
    <property type="project" value="UniProtKB-SubCell"/>
</dbReference>
<evidence type="ECO:0000256" key="7">
    <source>
        <dbReference type="ARBA" id="ARBA00023004"/>
    </source>
</evidence>
<keyword evidence="9 12" id="KW-0472">Membrane</keyword>
<keyword evidence="3 12" id="KW-0812">Transmembrane</keyword>
<keyword evidence="6" id="KW-0560">Oxidoreductase</keyword>